<keyword evidence="1" id="KW-0560">Oxidoreductase</keyword>
<dbReference type="RefSeq" id="WP_108846759.1">
    <property type="nucleotide sequence ID" value="NZ_CP015449.1"/>
</dbReference>
<dbReference type="Gene3D" id="2.102.10.10">
    <property type="entry name" value="Rieske [2Fe-2S] iron-sulphur domain"/>
    <property type="match status" value="1"/>
</dbReference>
<feature type="domain" description="Rieske-like [2Fe-2S]" evidence="3">
    <location>
        <begin position="18"/>
        <end position="119"/>
    </location>
</feature>
<reference evidence="4 5" key="1">
    <citation type="submission" date="2016-04" db="EMBL/GenBank/DDBJ databases">
        <title>Complete genome sequence of Dietzia lutea YIM 80766T, a strain isolated from desert soil in Egypt.</title>
        <authorList>
            <person name="Zhao J."/>
            <person name="Hu B."/>
            <person name="Geng S."/>
            <person name="Nie Y."/>
            <person name="Tang Y."/>
        </authorList>
    </citation>
    <scope>NUCLEOTIDE SEQUENCE [LARGE SCALE GENOMIC DNA]</scope>
    <source>
        <strain evidence="4 5">YIM 80766</strain>
    </source>
</reference>
<accession>A0A2S1R5E3</accession>
<dbReference type="AlphaFoldDB" id="A0A2S1R5E3"/>
<dbReference type="PANTHER" id="PTHR40562">
    <property type="match status" value="1"/>
</dbReference>
<dbReference type="GO" id="GO:0051537">
    <property type="term" value="F:2 iron, 2 sulfur cluster binding"/>
    <property type="evidence" value="ECO:0007669"/>
    <property type="project" value="InterPro"/>
</dbReference>
<gene>
    <name evidence="4" type="ORF">A6035_04190</name>
</gene>
<dbReference type="KEGG" id="dlu:A6035_04190"/>
<dbReference type="GO" id="GO:0042128">
    <property type="term" value="P:nitrate assimilation"/>
    <property type="evidence" value="ECO:0007669"/>
    <property type="project" value="UniProtKB-KW"/>
</dbReference>
<dbReference type="PROSITE" id="PS51300">
    <property type="entry name" value="NIRD"/>
    <property type="match status" value="1"/>
</dbReference>
<dbReference type="InterPro" id="IPR012748">
    <property type="entry name" value="Rieske-like_NirD"/>
</dbReference>
<dbReference type="InterPro" id="IPR036922">
    <property type="entry name" value="Rieske_2Fe-2S_sf"/>
</dbReference>
<protein>
    <submittedName>
        <fullName evidence="4">Nitrite reductase small subunit</fullName>
    </submittedName>
</protein>
<dbReference type="GO" id="GO:0008942">
    <property type="term" value="F:nitrite reductase [NAD(P)H] activity"/>
    <property type="evidence" value="ECO:0007669"/>
    <property type="project" value="InterPro"/>
</dbReference>
<dbReference type="InterPro" id="IPR017881">
    <property type="entry name" value="NirD"/>
</dbReference>
<dbReference type="Proteomes" id="UP000244928">
    <property type="component" value="Chromosome"/>
</dbReference>
<keyword evidence="5" id="KW-1185">Reference proteome</keyword>
<dbReference type="Pfam" id="PF13806">
    <property type="entry name" value="Rieske_2"/>
    <property type="match status" value="1"/>
</dbReference>
<evidence type="ECO:0000256" key="1">
    <source>
        <dbReference type="ARBA" id="ARBA00023002"/>
    </source>
</evidence>
<keyword evidence="2" id="KW-0534">Nitrate assimilation</keyword>
<dbReference type="EMBL" id="CP015449">
    <property type="protein sequence ID" value="AWH91499.1"/>
    <property type="molecule type" value="Genomic_DNA"/>
</dbReference>
<evidence type="ECO:0000256" key="2">
    <source>
        <dbReference type="ARBA" id="ARBA00023063"/>
    </source>
</evidence>
<proteinExistence type="predicted"/>
<evidence type="ECO:0000313" key="4">
    <source>
        <dbReference type="EMBL" id="AWH91499.1"/>
    </source>
</evidence>
<dbReference type="SUPFAM" id="SSF50022">
    <property type="entry name" value="ISP domain"/>
    <property type="match status" value="1"/>
</dbReference>
<evidence type="ECO:0000259" key="3">
    <source>
        <dbReference type="Pfam" id="PF13806"/>
    </source>
</evidence>
<name>A0A2S1R5E3_9ACTN</name>
<dbReference type="OrthoDB" id="3213360at2"/>
<evidence type="ECO:0000313" key="5">
    <source>
        <dbReference type="Proteomes" id="UP000244928"/>
    </source>
</evidence>
<dbReference type="NCBIfam" id="TIGR02378">
    <property type="entry name" value="nirD_assim_sml"/>
    <property type="match status" value="1"/>
</dbReference>
<organism evidence="4 5">
    <name type="scientific">Dietzia lutea</name>
    <dbReference type="NCBI Taxonomy" id="546160"/>
    <lineage>
        <taxon>Bacteria</taxon>
        <taxon>Bacillati</taxon>
        <taxon>Actinomycetota</taxon>
        <taxon>Actinomycetes</taxon>
        <taxon>Mycobacteriales</taxon>
        <taxon>Dietziaceae</taxon>
        <taxon>Dietzia</taxon>
    </lineage>
</organism>
<sequence>MTATLSRPARAGAAPEIAVCAVDRLIAGRGVAALLPDGRQVAVYKLDDGEVHAVCNIDPVARAAVMSRGLVGDRAGVPAVISPIGKQAYALEDGRGLDDPSRGISVFPTRVAEDGTVYVATEPAVRHARATAA</sequence>
<dbReference type="PANTHER" id="PTHR40562:SF1">
    <property type="entry name" value="NITRITE REDUCTASE (NADH) SMALL SUBUNIT"/>
    <property type="match status" value="1"/>
</dbReference>